<keyword evidence="4" id="KW-1185">Reference proteome</keyword>
<name>A0A2Z3HP21_9CAUL</name>
<dbReference type="SUPFAM" id="SSF103481">
    <property type="entry name" value="Multidrug resistance efflux transporter EmrE"/>
    <property type="match status" value="2"/>
</dbReference>
<feature type="transmembrane region" description="Helical" evidence="1">
    <location>
        <begin position="67"/>
        <end position="88"/>
    </location>
</feature>
<feature type="transmembrane region" description="Helical" evidence="1">
    <location>
        <begin position="219"/>
        <end position="241"/>
    </location>
</feature>
<accession>A0A2Z3HP21</accession>
<dbReference type="KEGG" id="phb:HYN04_04235"/>
<dbReference type="Proteomes" id="UP000247763">
    <property type="component" value="Chromosome"/>
</dbReference>
<evidence type="ECO:0000313" key="3">
    <source>
        <dbReference type="EMBL" id="AWM77032.1"/>
    </source>
</evidence>
<feature type="domain" description="EamA" evidence="2">
    <location>
        <begin position="3"/>
        <end position="139"/>
    </location>
</feature>
<evidence type="ECO:0000259" key="2">
    <source>
        <dbReference type="Pfam" id="PF00892"/>
    </source>
</evidence>
<dbReference type="InterPro" id="IPR000620">
    <property type="entry name" value="EamA_dom"/>
</dbReference>
<dbReference type="Pfam" id="PF00892">
    <property type="entry name" value="EamA"/>
    <property type="match status" value="1"/>
</dbReference>
<dbReference type="RefSeq" id="WP_110449601.1">
    <property type="nucleotide sequence ID" value="NZ_CP029479.1"/>
</dbReference>
<proteinExistence type="predicted"/>
<evidence type="ECO:0000256" key="1">
    <source>
        <dbReference type="SAM" id="Phobius"/>
    </source>
</evidence>
<feature type="transmembrane region" description="Helical" evidence="1">
    <location>
        <begin position="181"/>
        <end position="207"/>
    </location>
</feature>
<organism evidence="3 4">
    <name type="scientific">Phenylobacterium parvum</name>
    <dbReference type="NCBI Taxonomy" id="2201350"/>
    <lineage>
        <taxon>Bacteria</taxon>
        <taxon>Pseudomonadati</taxon>
        <taxon>Pseudomonadota</taxon>
        <taxon>Alphaproteobacteria</taxon>
        <taxon>Caulobacterales</taxon>
        <taxon>Caulobacteraceae</taxon>
        <taxon>Phenylobacterium</taxon>
    </lineage>
</organism>
<gene>
    <name evidence="3" type="ORF">HYN04_04235</name>
</gene>
<dbReference type="InterPro" id="IPR037185">
    <property type="entry name" value="EmrE-like"/>
</dbReference>
<feature type="transmembrane region" description="Helical" evidence="1">
    <location>
        <begin position="94"/>
        <end position="116"/>
    </location>
</feature>
<evidence type="ECO:0000313" key="4">
    <source>
        <dbReference type="Proteomes" id="UP000247763"/>
    </source>
</evidence>
<dbReference type="EMBL" id="CP029479">
    <property type="protein sequence ID" value="AWM77032.1"/>
    <property type="molecule type" value="Genomic_DNA"/>
</dbReference>
<dbReference type="OrthoDB" id="5243804at2"/>
<dbReference type="GO" id="GO:0016020">
    <property type="term" value="C:membrane"/>
    <property type="evidence" value="ECO:0007669"/>
    <property type="project" value="InterPro"/>
</dbReference>
<dbReference type="AlphaFoldDB" id="A0A2Z3HP21"/>
<keyword evidence="1" id="KW-1133">Transmembrane helix</keyword>
<keyword evidence="1" id="KW-0472">Membrane</keyword>
<feature type="transmembrane region" description="Helical" evidence="1">
    <location>
        <begin position="123"/>
        <end position="140"/>
    </location>
</feature>
<sequence length="292" mass="29592">MLWAVLAAAAAPLQVARNAFQRGMIGEAGPWGATLVRFLFGLPFSLALLGIAVLATPDARPEPGLRFFLSVGAGGLAQVAATACLLVAMERAGFAVATFLQQAALPFGAVLGWIAFGDGMHPLQWLGVGVTTVGLSVLSWPREGLRTMDPGALLGLAAAAFFALSMNGYRQAGLALEPRHPIFAGIGAVVAAQAIQSVVLGGALALLRPAALRAVFVSWRASLGAGACGAGASVLWFSALAMSPPGPVRAIGVIEAPIAALAGRTLFRERLTPRQLAAGAATALGVVVTALA</sequence>
<reference evidence="4" key="1">
    <citation type="submission" date="2018-05" db="EMBL/GenBank/DDBJ databases">
        <title>Genome sequencing of Phenylobacterium sp. HYN0004.</title>
        <authorList>
            <person name="Yi H."/>
            <person name="Baek C."/>
        </authorList>
    </citation>
    <scope>NUCLEOTIDE SEQUENCE [LARGE SCALE GENOMIC DNA]</scope>
    <source>
        <strain evidence="4">HYN0004</strain>
    </source>
</reference>
<feature type="transmembrane region" description="Helical" evidence="1">
    <location>
        <begin position="152"/>
        <end position="169"/>
    </location>
</feature>
<protein>
    <submittedName>
        <fullName evidence="3">Multidrug transporter</fullName>
    </submittedName>
</protein>
<keyword evidence="1" id="KW-0812">Transmembrane</keyword>
<feature type="transmembrane region" description="Helical" evidence="1">
    <location>
        <begin position="34"/>
        <end position="55"/>
    </location>
</feature>